<dbReference type="Pfam" id="PF02682">
    <property type="entry name" value="CT_C_D"/>
    <property type="match status" value="1"/>
</dbReference>
<feature type="domain" description="Carboxyltransferase" evidence="5">
    <location>
        <begin position="20"/>
        <end position="315"/>
    </location>
</feature>
<evidence type="ECO:0000313" key="6">
    <source>
        <dbReference type="EMBL" id="MFC4699209.1"/>
    </source>
</evidence>
<dbReference type="InterPro" id="IPR010016">
    <property type="entry name" value="PxpB"/>
</dbReference>
<dbReference type="PANTHER" id="PTHR34698">
    <property type="entry name" value="5-OXOPROLINASE SUBUNIT B"/>
    <property type="match status" value="1"/>
</dbReference>
<feature type="compositionally biased region" description="Low complexity" evidence="4">
    <location>
        <begin position="37"/>
        <end position="52"/>
    </location>
</feature>
<dbReference type="Gene3D" id="3.30.1360.40">
    <property type="match status" value="1"/>
</dbReference>
<protein>
    <submittedName>
        <fullName evidence="6">Allophanate hydrolase subunit 1</fullName>
    </submittedName>
</protein>
<dbReference type="SUPFAM" id="SSF50891">
    <property type="entry name" value="Cyclophilin-like"/>
    <property type="match status" value="1"/>
</dbReference>
<dbReference type="Gene3D" id="2.40.100.10">
    <property type="entry name" value="Cyclophilin-like"/>
    <property type="match status" value="1"/>
</dbReference>
<evidence type="ECO:0000259" key="5">
    <source>
        <dbReference type="SMART" id="SM00796"/>
    </source>
</evidence>
<sequence length="336" mass="37024">MLSEGAEHLDVATESLGAYATLQWVSENACLIQVQPNTNTNTNSNSNSNSNNQTKQTVHTTNTETQAALLTCNALVMLWVEHLLASSLPKEPSPKESPPKWLRQYVPSYTSLLLEYDLEYIDSFALRSILKRAATNIDPKALVLFDKDASKQAPSLSKNASHHVIEVCYDPQLSHALPDTQRPNDLDAVSQYTKLTSKEIISLHSEREYRVFSVGFLPNFAYMGLTSSALNMPRLASARKAVPAGAVAIADNQTAIYPQQSPGGWHILGYTPEPLFFLNDQANKKAQSHIEFASGDTVRFVSISLEQYLAKYSLYTASESDTSSVNHIDPKLTSDA</sequence>
<dbReference type="Proteomes" id="UP001595897">
    <property type="component" value="Unassembled WGS sequence"/>
</dbReference>
<dbReference type="RefSeq" id="WP_382405963.1">
    <property type="nucleotide sequence ID" value="NZ_JBHSGU010000002.1"/>
</dbReference>
<dbReference type="GO" id="GO:0016787">
    <property type="term" value="F:hydrolase activity"/>
    <property type="evidence" value="ECO:0007669"/>
    <property type="project" value="UniProtKB-KW"/>
</dbReference>
<feature type="region of interest" description="Disordered" evidence="4">
    <location>
        <begin position="36"/>
        <end position="62"/>
    </location>
</feature>
<dbReference type="EMBL" id="JBHSGU010000002">
    <property type="protein sequence ID" value="MFC4699209.1"/>
    <property type="molecule type" value="Genomic_DNA"/>
</dbReference>
<dbReference type="InterPro" id="IPR003833">
    <property type="entry name" value="CT_C_D"/>
</dbReference>
<accession>A0ABV9LT92</accession>
<keyword evidence="7" id="KW-1185">Reference proteome</keyword>
<evidence type="ECO:0000256" key="3">
    <source>
        <dbReference type="ARBA" id="ARBA00022840"/>
    </source>
</evidence>
<evidence type="ECO:0000313" key="7">
    <source>
        <dbReference type="Proteomes" id="UP001595897"/>
    </source>
</evidence>
<keyword evidence="1" id="KW-0547">Nucleotide-binding</keyword>
<gene>
    <name evidence="6" type="ORF">ACFO4O_03440</name>
</gene>
<evidence type="ECO:0000256" key="1">
    <source>
        <dbReference type="ARBA" id="ARBA00022741"/>
    </source>
</evidence>
<keyword evidence="3" id="KW-0067">ATP-binding</keyword>
<keyword evidence="2 6" id="KW-0378">Hydrolase</keyword>
<proteinExistence type="predicted"/>
<evidence type="ECO:0000256" key="4">
    <source>
        <dbReference type="SAM" id="MobiDB-lite"/>
    </source>
</evidence>
<comment type="caution">
    <text evidence="6">The sequence shown here is derived from an EMBL/GenBank/DDBJ whole genome shotgun (WGS) entry which is preliminary data.</text>
</comment>
<dbReference type="SMART" id="SM00796">
    <property type="entry name" value="AHS1"/>
    <property type="match status" value="1"/>
</dbReference>
<feature type="compositionally biased region" description="Polar residues" evidence="4">
    <location>
        <begin position="53"/>
        <end position="62"/>
    </location>
</feature>
<dbReference type="InterPro" id="IPR029000">
    <property type="entry name" value="Cyclophilin-like_dom_sf"/>
</dbReference>
<reference evidence="7" key="1">
    <citation type="journal article" date="2019" name="Int. J. Syst. Evol. Microbiol.">
        <title>The Global Catalogue of Microorganisms (GCM) 10K type strain sequencing project: providing services to taxonomists for standard genome sequencing and annotation.</title>
        <authorList>
            <consortium name="The Broad Institute Genomics Platform"/>
            <consortium name="The Broad Institute Genome Sequencing Center for Infectious Disease"/>
            <person name="Wu L."/>
            <person name="Ma J."/>
        </authorList>
    </citation>
    <scope>NUCLEOTIDE SEQUENCE [LARGE SCALE GENOMIC DNA]</scope>
    <source>
        <strain evidence="7">KACC 12507</strain>
    </source>
</reference>
<dbReference type="PANTHER" id="PTHR34698:SF2">
    <property type="entry name" value="5-OXOPROLINASE SUBUNIT B"/>
    <property type="match status" value="1"/>
</dbReference>
<evidence type="ECO:0000256" key="2">
    <source>
        <dbReference type="ARBA" id="ARBA00022801"/>
    </source>
</evidence>
<dbReference type="SUPFAM" id="SSF160467">
    <property type="entry name" value="PH0987 N-terminal domain-like"/>
    <property type="match status" value="1"/>
</dbReference>
<organism evidence="6 7">
    <name type="scientific">Glaciecola siphonariae</name>
    <dbReference type="NCBI Taxonomy" id="521012"/>
    <lineage>
        <taxon>Bacteria</taxon>
        <taxon>Pseudomonadati</taxon>
        <taxon>Pseudomonadota</taxon>
        <taxon>Gammaproteobacteria</taxon>
        <taxon>Alteromonadales</taxon>
        <taxon>Alteromonadaceae</taxon>
        <taxon>Glaciecola</taxon>
    </lineage>
</organism>
<name>A0ABV9LT92_9ALTE</name>